<dbReference type="CDD" id="cd00066">
    <property type="entry name" value="G-alpha"/>
    <property type="match status" value="1"/>
</dbReference>
<keyword evidence="4 6" id="KW-0342">GTP-binding</keyword>
<feature type="binding site" evidence="7">
    <location>
        <position position="184"/>
    </location>
    <ligand>
        <name>Mg(2+)</name>
        <dbReference type="ChEBI" id="CHEBI:18420"/>
    </ligand>
</feature>
<dbReference type="GO" id="GO:0046872">
    <property type="term" value="F:metal ion binding"/>
    <property type="evidence" value="ECO:0007669"/>
    <property type="project" value="UniProtKB-KW"/>
</dbReference>
<dbReference type="SUPFAM" id="SSF52540">
    <property type="entry name" value="P-loop containing nucleoside triphosphate hydrolases"/>
    <property type="match status" value="1"/>
</dbReference>
<dbReference type="FunFam" id="1.10.400.10:FF:000007">
    <property type="entry name" value="Guanine nucleotide-binding protein subunit alpha"/>
    <property type="match status" value="1"/>
</dbReference>
<dbReference type="FunFam" id="3.40.50.300:FF:000692">
    <property type="entry name" value="Guanine nucleotide-binding protein subunit alpha"/>
    <property type="match status" value="1"/>
</dbReference>
<dbReference type="RefSeq" id="XP_030840056.1">
    <property type="nucleotide sequence ID" value="XM_030984196.1"/>
</dbReference>
<dbReference type="Proteomes" id="UP000007110">
    <property type="component" value="Unassembled WGS sequence"/>
</dbReference>
<reference evidence="8" key="2">
    <citation type="submission" date="2021-01" db="UniProtKB">
        <authorList>
            <consortium name="EnsemblMetazoa"/>
        </authorList>
    </citation>
    <scope>IDENTIFICATION</scope>
</reference>
<dbReference type="EnsemblMetazoa" id="XM_030984196">
    <property type="protein sequence ID" value="XP_030840056"/>
    <property type="gene ID" value="LOC585348"/>
</dbReference>
<keyword evidence="2 6" id="KW-0547">Nucleotide-binding</keyword>
<dbReference type="InterPro" id="IPR027417">
    <property type="entry name" value="P-loop_NTPase"/>
</dbReference>
<feature type="binding site" evidence="6">
    <location>
        <position position="331"/>
    </location>
    <ligand>
        <name>GTP</name>
        <dbReference type="ChEBI" id="CHEBI:37565"/>
    </ligand>
</feature>
<keyword evidence="1 7" id="KW-0479">Metal-binding</keyword>
<dbReference type="GO" id="GO:0032502">
    <property type="term" value="P:developmental process"/>
    <property type="evidence" value="ECO:0007669"/>
    <property type="project" value="UniProtKB-ARBA"/>
</dbReference>
<dbReference type="SMART" id="SM00275">
    <property type="entry name" value="G_alpha"/>
    <property type="match status" value="1"/>
</dbReference>
<dbReference type="GO" id="GO:0005525">
    <property type="term" value="F:GTP binding"/>
    <property type="evidence" value="ECO:0007669"/>
    <property type="project" value="UniProtKB-KW"/>
</dbReference>
<dbReference type="PANTHER" id="PTHR10218">
    <property type="entry name" value="GTP-BINDING PROTEIN ALPHA SUBUNIT"/>
    <property type="match status" value="1"/>
</dbReference>
<dbReference type="GO" id="GO:0003924">
    <property type="term" value="F:GTPase activity"/>
    <property type="evidence" value="ECO:0000318"/>
    <property type="project" value="GO_Central"/>
</dbReference>
<dbReference type="InterPro" id="IPR001019">
    <property type="entry name" value="Gprotein_alpha_su"/>
</dbReference>
<dbReference type="GO" id="GO:0005834">
    <property type="term" value="C:heterotrimeric G-protein complex"/>
    <property type="evidence" value="ECO:0000318"/>
    <property type="project" value="GO_Central"/>
</dbReference>
<dbReference type="InParanoid" id="A0A7M7NQR3"/>
<dbReference type="GO" id="GO:0005737">
    <property type="term" value="C:cytoplasm"/>
    <property type="evidence" value="ECO:0000318"/>
    <property type="project" value="GO_Central"/>
</dbReference>
<evidence type="ECO:0000313" key="9">
    <source>
        <dbReference type="Proteomes" id="UP000007110"/>
    </source>
</evidence>
<keyword evidence="5" id="KW-0807">Transducer</keyword>
<dbReference type="GO" id="GO:0007188">
    <property type="term" value="P:adenylate cyclase-modulating G protein-coupled receptor signaling pathway"/>
    <property type="evidence" value="ECO:0000318"/>
    <property type="project" value="GO_Central"/>
</dbReference>
<protein>
    <submittedName>
        <fullName evidence="8">Uncharacterized protein</fullName>
    </submittedName>
</protein>
<evidence type="ECO:0000256" key="7">
    <source>
        <dbReference type="PIRSR" id="PIRSR601019-2"/>
    </source>
</evidence>
<accession>A0A7M7NQR3</accession>
<feature type="binding site" evidence="7">
    <location>
        <position position="49"/>
    </location>
    <ligand>
        <name>Mg(2+)</name>
        <dbReference type="ChEBI" id="CHEBI:18420"/>
    </ligand>
</feature>
<feature type="binding site" evidence="6">
    <location>
        <begin position="203"/>
        <end position="207"/>
    </location>
    <ligand>
        <name>GTP</name>
        <dbReference type="ChEBI" id="CHEBI:37565"/>
    </ligand>
</feature>
<dbReference type="InterPro" id="IPR011025">
    <property type="entry name" value="GproteinA_insert"/>
</dbReference>
<dbReference type="OrthoDB" id="5817230at2759"/>
<dbReference type="OMA" id="DDIVFRM"/>
<name>A0A7M7NQR3_STRPU</name>
<sequence length="359" mass="41562">MGTCVSLDHDQKRARHRSEEIDRNLVAMARQEENIVKILLLGAGESGKSTLVKQMKIIHSDGFTDYELMSFKPAVLDNLLNSMKYVLNGMGLLRIPLANSKNKSHAQAILQCHRCFDEHTVMKHDISSSLFALWNDSGIRLCVSRGHEYELNDSALYYFENMERLTSEKYKPDTQDVLRARVRTTGILETHFKIRGVIFRLYDVGGQRSERRKWIQCFDDVKALLFVAALSGYDMVLFEDPEVNRLQESLKLFESICNNCFFRQTTMILFLNKVDLFQFKILHTSRQLQHYFPDFQGPDYDIDAAAKYIQRRFQQCNRNPKKEVYPHFTTATDTGNMEVVFQVVTNTIVKDNLEAAALM</sequence>
<proteinExistence type="predicted"/>
<dbReference type="PRINTS" id="PR00318">
    <property type="entry name" value="GPROTEINA"/>
</dbReference>
<keyword evidence="3 7" id="KW-0460">Magnesium</keyword>
<evidence type="ECO:0000256" key="2">
    <source>
        <dbReference type="ARBA" id="ARBA00022741"/>
    </source>
</evidence>
<evidence type="ECO:0000313" key="8">
    <source>
        <dbReference type="EnsemblMetazoa" id="XP_030840056"/>
    </source>
</evidence>
<reference evidence="9" key="1">
    <citation type="submission" date="2015-02" db="EMBL/GenBank/DDBJ databases">
        <title>Genome sequencing for Strongylocentrotus purpuratus.</title>
        <authorList>
            <person name="Murali S."/>
            <person name="Liu Y."/>
            <person name="Vee V."/>
            <person name="English A."/>
            <person name="Wang M."/>
            <person name="Skinner E."/>
            <person name="Han Y."/>
            <person name="Muzny D.M."/>
            <person name="Worley K.C."/>
            <person name="Gibbs R.A."/>
        </authorList>
    </citation>
    <scope>NUCLEOTIDE SEQUENCE</scope>
</reference>
<dbReference type="AlphaFoldDB" id="A0A7M7NQR3"/>
<feature type="binding site" evidence="6">
    <location>
        <begin position="178"/>
        <end position="184"/>
    </location>
    <ligand>
        <name>GTP</name>
        <dbReference type="ChEBI" id="CHEBI:37565"/>
    </ligand>
</feature>
<evidence type="ECO:0000256" key="5">
    <source>
        <dbReference type="ARBA" id="ARBA00023224"/>
    </source>
</evidence>
<dbReference type="InterPro" id="IPR000469">
    <property type="entry name" value="Gprotein_alpha_12/13"/>
</dbReference>
<dbReference type="GO" id="GO:0001664">
    <property type="term" value="F:G protein-coupled receptor binding"/>
    <property type="evidence" value="ECO:0000318"/>
    <property type="project" value="GO_Central"/>
</dbReference>
<feature type="binding site" evidence="6">
    <location>
        <begin position="153"/>
        <end position="154"/>
    </location>
    <ligand>
        <name>GTP</name>
        <dbReference type="ChEBI" id="CHEBI:37565"/>
    </ligand>
</feature>
<feature type="binding site" evidence="6">
    <location>
        <begin position="45"/>
        <end position="50"/>
    </location>
    <ligand>
        <name>GTP</name>
        <dbReference type="ChEBI" id="CHEBI:37565"/>
    </ligand>
</feature>
<keyword evidence="9" id="KW-1185">Reference proteome</keyword>
<dbReference type="GeneID" id="585348"/>
<evidence type="ECO:0000256" key="6">
    <source>
        <dbReference type="PIRSR" id="PIRSR601019-1"/>
    </source>
</evidence>
<dbReference type="PANTHER" id="PTHR10218:SF231">
    <property type="entry name" value="GUANINE NUCLEOTIDE BINDING PROTEIN (G PROTEIN) ALPHA V1"/>
    <property type="match status" value="1"/>
</dbReference>
<evidence type="ECO:0000256" key="1">
    <source>
        <dbReference type="ARBA" id="ARBA00022723"/>
    </source>
</evidence>
<dbReference type="PRINTS" id="PR00440">
    <property type="entry name" value="GPROTEINA12"/>
</dbReference>
<dbReference type="Gene3D" id="1.10.400.10">
    <property type="entry name" value="GI Alpha 1, domain 2-like"/>
    <property type="match status" value="1"/>
</dbReference>
<dbReference type="SUPFAM" id="SSF47895">
    <property type="entry name" value="Transducin (alpha subunit), insertion domain"/>
    <property type="match status" value="1"/>
</dbReference>
<dbReference type="FunFam" id="3.40.50.300:FF:000563">
    <property type="entry name" value="Guanine nucleotide-binding protein alpha subunit"/>
    <property type="match status" value="1"/>
</dbReference>
<organism evidence="8 9">
    <name type="scientific">Strongylocentrotus purpuratus</name>
    <name type="common">Purple sea urchin</name>
    <dbReference type="NCBI Taxonomy" id="7668"/>
    <lineage>
        <taxon>Eukaryota</taxon>
        <taxon>Metazoa</taxon>
        <taxon>Echinodermata</taxon>
        <taxon>Eleutherozoa</taxon>
        <taxon>Echinozoa</taxon>
        <taxon>Echinoidea</taxon>
        <taxon>Euechinoidea</taxon>
        <taxon>Echinacea</taxon>
        <taxon>Camarodonta</taxon>
        <taxon>Echinidea</taxon>
        <taxon>Strongylocentrotidae</taxon>
        <taxon>Strongylocentrotus</taxon>
    </lineage>
</organism>
<feature type="binding site" evidence="6">
    <location>
        <begin position="272"/>
        <end position="275"/>
    </location>
    <ligand>
        <name>GTP</name>
        <dbReference type="ChEBI" id="CHEBI:37565"/>
    </ligand>
</feature>
<evidence type="ECO:0000256" key="3">
    <source>
        <dbReference type="ARBA" id="ARBA00022842"/>
    </source>
</evidence>
<dbReference type="KEGG" id="spu:585348"/>
<dbReference type="Gene3D" id="3.40.50.300">
    <property type="entry name" value="P-loop containing nucleotide triphosphate hydrolases"/>
    <property type="match status" value="1"/>
</dbReference>
<evidence type="ECO:0000256" key="4">
    <source>
        <dbReference type="ARBA" id="ARBA00023134"/>
    </source>
</evidence>
<dbReference type="GO" id="GO:0007266">
    <property type="term" value="P:Rho protein signal transduction"/>
    <property type="evidence" value="ECO:0007669"/>
    <property type="project" value="InterPro"/>
</dbReference>
<dbReference type="GO" id="GO:0031683">
    <property type="term" value="F:G-protein beta/gamma-subunit complex binding"/>
    <property type="evidence" value="ECO:0000318"/>
    <property type="project" value="GO_Central"/>
</dbReference>
<dbReference type="PROSITE" id="PS51882">
    <property type="entry name" value="G_ALPHA"/>
    <property type="match status" value="1"/>
</dbReference>
<dbReference type="Pfam" id="PF00503">
    <property type="entry name" value="G-alpha"/>
    <property type="match status" value="1"/>
</dbReference>